<evidence type="ECO:0000313" key="2">
    <source>
        <dbReference type="Proteomes" id="UP001317532"/>
    </source>
</evidence>
<proteinExistence type="predicted"/>
<dbReference type="EMBL" id="AP025523">
    <property type="protein sequence ID" value="BDE05837.1"/>
    <property type="molecule type" value="Genomic_DNA"/>
</dbReference>
<dbReference type="Pfam" id="PF06240">
    <property type="entry name" value="COXG"/>
    <property type="match status" value="1"/>
</dbReference>
<dbReference type="PANTHER" id="PTHR38588">
    <property type="entry name" value="BLL0334 PROTEIN"/>
    <property type="match status" value="1"/>
</dbReference>
<dbReference type="PANTHER" id="PTHR38588:SF1">
    <property type="entry name" value="BLL0334 PROTEIN"/>
    <property type="match status" value="1"/>
</dbReference>
<name>A0AAN1XUR7_UNVUL</name>
<dbReference type="InterPro" id="IPR010419">
    <property type="entry name" value="CO_DH_gsu"/>
</dbReference>
<organism evidence="1 2">
    <name type="scientific">Vulcanimicrobium alpinum</name>
    <dbReference type="NCBI Taxonomy" id="3016050"/>
    <lineage>
        <taxon>Bacteria</taxon>
        <taxon>Bacillati</taxon>
        <taxon>Vulcanimicrobiota</taxon>
        <taxon>Vulcanimicrobiia</taxon>
        <taxon>Vulcanimicrobiales</taxon>
        <taxon>Vulcanimicrobiaceae</taxon>
        <taxon>Vulcanimicrobium</taxon>
    </lineage>
</organism>
<dbReference type="KEGG" id="vab:WPS_11130"/>
<dbReference type="Proteomes" id="UP001317532">
    <property type="component" value="Chromosome"/>
</dbReference>
<dbReference type="InterPro" id="IPR023393">
    <property type="entry name" value="START-like_dom_sf"/>
</dbReference>
<evidence type="ECO:0008006" key="3">
    <source>
        <dbReference type="Google" id="ProtNLM"/>
    </source>
</evidence>
<keyword evidence="2" id="KW-1185">Reference proteome</keyword>
<dbReference type="SUPFAM" id="SSF55961">
    <property type="entry name" value="Bet v1-like"/>
    <property type="match status" value="1"/>
</dbReference>
<dbReference type="AlphaFoldDB" id="A0AAN1XUR7"/>
<dbReference type="Gene3D" id="3.30.530.20">
    <property type="match status" value="1"/>
</dbReference>
<sequence length="132" mass="14002">MWTLLQDIPKVATCIPNAEITEVVDPATYRAKVAVKVGPVSVSYKATIRVERMDDAEHVAAFGVQGDETRGRGGVRAKVTSQAFAEGDCTRVDLNADAQISGIIASVGGRLIESVAKKTIAEFAANLTKLLT</sequence>
<protein>
    <recommendedName>
        <fullName evidence="3">Carbon monoxide dehydrogenase</fullName>
    </recommendedName>
</protein>
<dbReference type="CDD" id="cd07823">
    <property type="entry name" value="SRPBCC_5"/>
    <property type="match status" value="1"/>
</dbReference>
<accession>A0AAN1XUR7</accession>
<evidence type="ECO:0000313" key="1">
    <source>
        <dbReference type="EMBL" id="BDE05837.1"/>
    </source>
</evidence>
<reference evidence="1 2" key="1">
    <citation type="journal article" date="2022" name="ISME Commun">
        <title>Vulcanimicrobium alpinus gen. nov. sp. nov., the first cultivated representative of the candidate phylum 'Eremiobacterota', is a metabolically versatile aerobic anoxygenic phototroph.</title>
        <authorList>
            <person name="Yabe S."/>
            <person name="Muto K."/>
            <person name="Abe K."/>
            <person name="Yokota A."/>
            <person name="Staudigel H."/>
            <person name="Tebo B.M."/>
        </authorList>
    </citation>
    <scope>NUCLEOTIDE SEQUENCE [LARGE SCALE GENOMIC DNA]</scope>
    <source>
        <strain evidence="1 2">WC8-2</strain>
    </source>
</reference>
<gene>
    <name evidence="1" type="ORF">WPS_11130</name>
</gene>